<sequence length="50" mass="6161">MNFYRVADMFDKIALRELTNFGELFFVIEYPGDRFLVCSFRETIEWCLKW</sequence>
<dbReference type="AlphaFoldDB" id="A0A450U4Q3"/>
<name>A0A450U4Q3_9GAMM</name>
<gene>
    <name evidence="1" type="ORF">BECKFW1821C_GA0114237_12101</name>
</gene>
<organism evidence="1">
    <name type="scientific">Candidatus Kentrum sp. FW</name>
    <dbReference type="NCBI Taxonomy" id="2126338"/>
    <lineage>
        <taxon>Bacteria</taxon>
        <taxon>Pseudomonadati</taxon>
        <taxon>Pseudomonadota</taxon>
        <taxon>Gammaproteobacteria</taxon>
        <taxon>Candidatus Kentrum</taxon>
    </lineage>
</organism>
<dbReference type="EMBL" id="CAADFE010000210">
    <property type="protein sequence ID" value="VFJ78909.1"/>
    <property type="molecule type" value="Genomic_DNA"/>
</dbReference>
<proteinExistence type="predicted"/>
<protein>
    <submittedName>
        <fullName evidence="1">Uncharacterized protein</fullName>
    </submittedName>
</protein>
<reference evidence="1" key="1">
    <citation type="submission" date="2019-02" db="EMBL/GenBank/DDBJ databases">
        <authorList>
            <person name="Gruber-Vodicka R. H."/>
            <person name="Seah K. B. B."/>
        </authorList>
    </citation>
    <scope>NUCLEOTIDE SEQUENCE</scope>
    <source>
        <strain evidence="1">BECK_BZ131</strain>
    </source>
</reference>
<accession>A0A450U4Q3</accession>
<evidence type="ECO:0000313" key="1">
    <source>
        <dbReference type="EMBL" id="VFJ78909.1"/>
    </source>
</evidence>